<sequence>MDDSHINHSGGGFDTCGGKLALGSLTASVRTRTGCSTHGIRLQETDSRNASEDSLLHPKTKTKTSEDNPLTKTVADYFLSTKGTDTRHVGLSKTKENIPIVRHNTLLPFLNIKCKRSYEALKINNIKCLLYLASLL</sequence>
<dbReference type="AlphaFoldDB" id="A0A5N6NHU7"/>
<proteinExistence type="predicted"/>
<gene>
    <name evidence="2" type="ORF">E3N88_20133</name>
</gene>
<evidence type="ECO:0000313" key="3">
    <source>
        <dbReference type="Proteomes" id="UP000326396"/>
    </source>
</evidence>
<protein>
    <submittedName>
        <fullName evidence="2">Uncharacterized protein</fullName>
    </submittedName>
</protein>
<feature type="region of interest" description="Disordered" evidence="1">
    <location>
        <begin position="37"/>
        <end position="67"/>
    </location>
</feature>
<dbReference type="Proteomes" id="UP000326396">
    <property type="component" value="Linkage Group LG19"/>
</dbReference>
<name>A0A5N6NHU7_9ASTR</name>
<dbReference type="EMBL" id="SZYD01000011">
    <property type="protein sequence ID" value="KAD4888060.1"/>
    <property type="molecule type" value="Genomic_DNA"/>
</dbReference>
<feature type="compositionally biased region" description="Basic and acidic residues" evidence="1">
    <location>
        <begin position="41"/>
        <end position="56"/>
    </location>
</feature>
<organism evidence="2 3">
    <name type="scientific">Mikania micrantha</name>
    <name type="common">bitter vine</name>
    <dbReference type="NCBI Taxonomy" id="192012"/>
    <lineage>
        <taxon>Eukaryota</taxon>
        <taxon>Viridiplantae</taxon>
        <taxon>Streptophyta</taxon>
        <taxon>Embryophyta</taxon>
        <taxon>Tracheophyta</taxon>
        <taxon>Spermatophyta</taxon>
        <taxon>Magnoliopsida</taxon>
        <taxon>eudicotyledons</taxon>
        <taxon>Gunneridae</taxon>
        <taxon>Pentapetalae</taxon>
        <taxon>asterids</taxon>
        <taxon>campanulids</taxon>
        <taxon>Asterales</taxon>
        <taxon>Asteraceae</taxon>
        <taxon>Asteroideae</taxon>
        <taxon>Heliantheae alliance</taxon>
        <taxon>Eupatorieae</taxon>
        <taxon>Mikania</taxon>
    </lineage>
</organism>
<accession>A0A5N6NHU7</accession>
<keyword evidence="3" id="KW-1185">Reference proteome</keyword>
<evidence type="ECO:0000313" key="2">
    <source>
        <dbReference type="EMBL" id="KAD4888060.1"/>
    </source>
</evidence>
<reference evidence="2 3" key="1">
    <citation type="submission" date="2019-05" db="EMBL/GenBank/DDBJ databases">
        <title>Mikania micrantha, genome provides insights into the molecular mechanism of rapid growth.</title>
        <authorList>
            <person name="Liu B."/>
        </authorList>
    </citation>
    <scope>NUCLEOTIDE SEQUENCE [LARGE SCALE GENOMIC DNA]</scope>
    <source>
        <strain evidence="2">NLD-2019</strain>
        <tissue evidence="2">Leaf</tissue>
    </source>
</reference>
<evidence type="ECO:0000256" key="1">
    <source>
        <dbReference type="SAM" id="MobiDB-lite"/>
    </source>
</evidence>
<comment type="caution">
    <text evidence="2">The sequence shown here is derived from an EMBL/GenBank/DDBJ whole genome shotgun (WGS) entry which is preliminary data.</text>
</comment>